<evidence type="ECO:0000259" key="5">
    <source>
        <dbReference type="Pfam" id="PF00248"/>
    </source>
</evidence>
<evidence type="ECO:0000256" key="3">
    <source>
        <dbReference type="PIRSR" id="PIRSR000097-2"/>
    </source>
</evidence>
<feature type="domain" description="NADP-dependent oxidoreductase" evidence="5">
    <location>
        <begin position="23"/>
        <end position="293"/>
    </location>
</feature>
<dbReference type="CDD" id="cd19124">
    <property type="entry name" value="AKR_AKR4A_4B"/>
    <property type="match status" value="1"/>
</dbReference>
<dbReference type="InterPro" id="IPR023210">
    <property type="entry name" value="NADP_OxRdtase_dom"/>
</dbReference>
<dbReference type="EMBL" id="CP039355">
    <property type="protein sequence ID" value="QCE13818.1"/>
    <property type="molecule type" value="Genomic_DNA"/>
</dbReference>
<dbReference type="PROSITE" id="PS00798">
    <property type="entry name" value="ALDOKETO_REDUCTASE_1"/>
    <property type="match status" value="1"/>
</dbReference>
<dbReference type="InterPro" id="IPR036812">
    <property type="entry name" value="NAD(P)_OxRdtase_dom_sf"/>
</dbReference>
<proteinExistence type="predicted"/>
<dbReference type="Proteomes" id="UP000501690">
    <property type="component" value="Linkage Group LG11"/>
</dbReference>
<evidence type="ECO:0000313" key="7">
    <source>
        <dbReference type="Proteomes" id="UP000501690"/>
    </source>
</evidence>
<dbReference type="PIRSF" id="PIRSF000097">
    <property type="entry name" value="AKR"/>
    <property type="match status" value="1"/>
</dbReference>
<dbReference type="InterPro" id="IPR044497">
    <property type="entry name" value="AKR4A/B"/>
</dbReference>
<feature type="site" description="Lowers pKa of active site Tyr" evidence="4">
    <location>
        <position position="87"/>
    </location>
</feature>
<evidence type="ECO:0000256" key="4">
    <source>
        <dbReference type="PIRSR" id="PIRSR000097-3"/>
    </source>
</evidence>
<gene>
    <name evidence="6" type="ORF">DEO72_LG11g816</name>
</gene>
<protein>
    <submittedName>
        <fullName evidence="6">Alcohol dehydrogenase</fullName>
    </submittedName>
</protein>
<sequence length="321" mass="36274">MSSSNIPYVVLQSSSTHQKMPLIGFGTASISSTIDTKKAVLEAIKSGYRHFDTATIYGSEQPLGEAIAEALQLGLIASRDELFITSKLWCTDNFPHLVLPAIHKTLKCLKLEYLDLYLIHWPISVNPGTSEFPFPEETLTSFDLKGVWQAMEECQKQGLTKFIGVSNFSCHKLENLLSFATIPPSVNQIELNPTWQQKKLREFCEKKGIVVTAYSPLGSGSFWGSNGVMGNELLNQIGEAHGKSVAQVSLRWLYELGVTIVVKSYSKERMKQNLEIFDWSLTKDDYEKIDEIKQSKIFKMGPEEIWDEENYRNDMNVDQDT</sequence>
<keyword evidence="7" id="KW-1185">Reference proteome</keyword>
<organism evidence="6 7">
    <name type="scientific">Vigna unguiculata</name>
    <name type="common">Cowpea</name>
    <dbReference type="NCBI Taxonomy" id="3917"/>
    <lineage>
        <taxon>Eukaryota</taxon>
        <taxon>Viridiplantae</taxon>
        <taxon>Streptophyta</taxon>
        <taxon>Embryophyta</taxon>
        <taxon>Tracheophyta</taxon>
        <taxon>Spermatophyta</taxon>
        <taxon>Magnoliopsida</taxon>
        <taxon>eudicotyledons</taxon>
        <taxon>Gunneridae</taxon>
        <taxon>Pentapetalae</taxon>
        <taxon>rosids</taxon>
        <taxon>fabids</taxon>
        <taxon>Fabales</taxon>
        <taxon>Fabaceae</taxon>
        <taxon>Papilionoideae</taxon>
        <taxon>50 kb inversion clade</taxon>
        <taxon>NPAAA clade</taxon>
        <taxon>indigoferoid/millettioid clade</taxon>
        <taxon>Phaseoleae</taxon>
        <taxon>Vigna</taxon>
    </lineage>
</organism>
<accession>A0A4D6NKC6</accession>
<dbReference type="Pfam" id="PF00248">
    <property type="entry name" value="Aldo_ket_red"/>
    <property type="match status" value="1"/>
</dbReference>
<dbReference type="FunFam" id="3.20.20.100:FF:000014">
    <property type="entry name" value="NAD(P)-linked oxidoreductase superfamily protein"/>
    <property type="match status" value="1"/>
</dbReference>
<evidence type="ECO:0000313" key="6">
    <source>
        <dbReference type="EMBL" id="QCE13818.1"/>
    </source>
</evidence>
<feature type="active site" description="Proton donor" evidence="2">
    <location>
        <position position="57"/>
    </location>
</feature>
<feature type="binding site" evidence="3">
    <location>
        <position position="120"/>
    </location>
    <ligand>
        <name>substrate</name>
    </ligand>
</feature>
<dbReference type="PANTHER" id="PTHR11732">
    <property type="entry name" value="ALDO/KETO REDUCTASE"/>
    <property type="match status" value="1"/>
</dbReference>
<dbReference type="InterPro" id="IPR020471">
    <property type="entry name" value="AKR"/>
</dbReference>
<dbReference type="SUPFAM" id="SSF51430">
    <property type="entry name" value="NAD(P)-linked oxidoreductase"/>
    <property type="match status" value="1"/>
</dbReference>
<evidence type="ECO:0000256" key="1">
    <source>
        <dbReference type="ARBA" id="ARBA00023002"/>
    </source>
</evidence>
<keyword evidence="1" id="KW-0560">Oxidoreductase</keyword>
<dbReference type="Gene3D" id="3.20.20.100">
    <property type="entry name" value="NADP-dependent oxidoreductase domain"/>
    <property type="match status" value="1"/>
</dbReference>
<dbReference type="PROSITE" id="PS00063">
    <property type="entry name" value="ALDOKETO_REDUCTASE_3"/>
    <property type="match status" value="1"/>
</dbReference>
<dbReference type="InterPro" id="IPR018170">
    <property type="entry name" value="Aldo/ket_reductase_CS"/>
</dbReference>
<dbReference type="PROSITE" id="PS00062">
    <property type="entry name" value="ALDOKETO_REDUCTASE_2"/>
    <property type="match status" value="1"/>
</dbReference>
<dbReference type="GO" id="GO:0044550">
    <property type="term" value="P:secondary metabolite biosynthetic process"/>
    <property type="evidence" value="ECO:0007669"/>
    <property type="project" value="UniProtKB-ARBA"/>
</dbReference>
<dbReference type="AlphaFoldDB" id="A0A4D6NKC6"/>
<dbReference type="GO" id="GO:0016616">
    <property type="term" value="F:oxidoreductase activity, acting on the CH-OH group of donors, NAD or NADP as acceptor"/>
    <property type="evidence" value="ECO:0007669"/>
    <property type="project" value="InterPro"/>
</dbReference>
<reference evidence="6 7" key="1">
    <citation type="submission" date="2019-04" db="EMBL/GenBank/DDBJ databases">
        <title>An improved genome assembly and genetic linkage map for asparagus bean, Vigna unguiculata ssp. sesquipedialis.</title>
        <authorList>
            <person name="Xia Q."/>
            <person name="Zhang R."/>
            <person name="Dong Y."/>
        </authorList>
    </citation>
    <scope>NUCLEOTIDE SEQUENCE [LARGE SCALE GENOMIC DNA]</scope>
    <source>
        <tissue evidence="6">Leaf</tissue>
    </source>
</reference>
<dbReference type="PRINTS" id="PR00069">
    <property type="entry name" value="ALDKETRDTASE"/>
</dbReference>
<evidence type="ECO:0000256" key="2">
    <source>
        <dbReference type="PIRSR" id="PIRSR000097-1"/>
    </source>
</evidence>
<name>A0A4D6NKC6_VIGUN</name>